<comment type="caution">
    <text evidence="2">The sequence shown here is derived from an EMBL/GenBank/DDBJ whole genome shotgun (WGS) entry which is preliminary data.</text>
</comment>
<keyword evidence="3" id="KW-1185">Reference proteome</keyword>
<organism evidence="2 3">
    <name type="scientific">Lactuca sativa</name>
    <name type="common">Garden lettuce</name>
    <dbReference type="NCBI Taxonomy" id="4236"/>
    <lineage>
        <taxon>Eukaryota</taxon>
        <taxon>Viridiplantae</taxon>
        <taxon>Streptophyta</taxon>
        <taxon>Embryophyta</taxon>
        <taxon>Tracheophyta</taxon>
        <taxon>Spermatophyta</taxon>
        <taxon>Magnoliopsida</taxon>
        <taxon>eudicotyledons</taxon>
        <taxon>Gunneridae</taxon>
        <taxon>Pentapetalae</taxon>
        <taxon>asterids</taxon>
        <taxon>campanulids</taxon>
        <taxon>Asterales</taxon>
        <taxon>Asteraceae</taxon>
        <taxon>Cichorioideae</taxon>
        <taxon>Cichorieae</taxon>
        <taxon>Lactucinae</taxon>
        <taxon>Lactuca</taxon>
    </lineage>
</organism>
<evidence type="ECO:0000313" key="2">
    <source>
        <dbReference type="EMBL" id="KAJ0203962.1"/>
    </source>
</evidence>
<proteinExistence type="predicted"/>
<name>A0A9R1VBH3_LACSA</name>
<dbReference type="AlphaFoldDB" id="A0A9R1VBH3"/>
<accession>A0A9R1VBH3</accession>
<dbReference type="Proteomes" id="UP000235145">
    <property type="component" value="Unassembled WGS sequence"/>
</dbReference>
<evidence type="ECO:0000313" key="3">
    <source>
        <dbReference type="Proteomes" id="UP000235145"/>
    </source>
</evidence>
<evidence type="ECO:0008006" key="4">
    <source>
        <dbReference type="Google" id="ProtNLM"/>
    </source>
</evidence>
<gene>
    <name evidence="2" type="ORF">LSAT_V11C500242020</name>
</gene>
<protein>
    <recommendedName>
        <fullName evidence="4">OTU domain-containing protein</fullName>
    </recommendedName>
</protein>
<sequence>MCARTSVPLDYIHNIWKKFNLDPCIRLEDDDVDVEGQTSNTQLKKQSRSSKFSWMRKLKDIFSPSTTSLRQPTSHENKVPSGHPWLSTQTRPTVPPTQDPTTQYPQRHNTFSFQQPSTFYSNSLMSEIPNEFHPYVTNIEDVEGDGNCGFLAIADDINNVQHSLSFIGFGYAKSEY</sequence>
<reference evidence="2 3" key="1">
    <citation type="journal article" date="2017" name="Nat. Commun.">
        <title>Genome assembly with in vitro proximity ligation data and whole-genome triplication in lettuce.</title>
        <authorList>
            <person name="Reyes-Chin-Wo S."/>
            <person name="Wang Z."/>
            <person name="Yang X."/>
            <person name="Kozik A."/>
            <person name="Arikit S."/>
            <person name="Song C."/>
            <person name="Xia L."/>
            <person name="Froenicke L."/>
            <person name="Lavelle D.O."/>
            <person name="Truco M.J."/>
            <person name="Xia R."/>
            <person name="Zhu S."/>
            <person name="Xu C."/>
            <person name="Xu H."/>
            <person name="Xu X."/>
            <person name="Cox K."/>
            <person name="Korf I."/>
            <person name="Meyers B.C."/>
            <person name="Michelmore R.W."/>
        </authorList>
    </citation>
    <scope>NUCLEOTIDE SEQUENCE [LARGE SCALE GENOMIC DNA]</scope>
    <source>
        <strain evidence="3">cv. Salinas</strain>
        <tissue evidence="2">Seedlings</tissue>
    </source>
</reference>
<feature type="region of interest" description="Disordered" evidence="1">
    <location>
        <begin position="65"/>
        <end position="103"/>
    </location>
</feature>
<evidence type="ECO:0000256" key="1">
    <source>
        <dbReference type="SAM" id="MobiDB-lite"/>
    </source>
</evidence>
<dbReference type="EMBL" id="NBSK02000005">
    <property type="protein sequence ID" value="KAJ0203962.1"/>
    <property type="molecule type" value="Genomic_DNA"/>
</dbReference>